<protein>
    <submittedName>
        <fullName evidence="3">Uncharacterized protein</fullName>
    </submittedName>
</protein>
<dbReference type="Proteomes" id="UP000195012">
    <property type="component" value="Unassembled WGS sequence"/>
</dbReference>
<evidence type="ECO:0000313" key="3">
    <source>
        <dbReference type="EMBL" id="OTN64348.1"/>
    </source>
</evidence>
<dbReference type="VEuPathDB" id="PlasmoDB:PKNOH_S130167000"/>
<dbReference type="EMBL" id="NETL01000027">
    <property type="protein sequence ID" value="OTN64348.1"/>
    <property type="molecule type" value="Genomic_DNA"/>
</dbReference>
<dbReference type="VEuPathDB" id="PlasmoDB:PKA1H_110006000"/>
<proteinExistence type="predicted"/>
<feature type="compositionally biased region" description="Acidic residues" evidence="1">
    <location>
        <begin position="61"/>
        <end position="83"/>
    </location>
</feature>
<dbReference type="OrthoDB" id="387601at2759"/>
<dbReference type="OMA" id="ECPCQRA"/>
<accession>A0A1Y3DMB6</accession>
<feature type="region of interest" description="Disordered" evidence="1">
    <location>
        <begin position="58"/>
        <end position="87"/>
    </location>
</feature>
<dbReference type="VEuPathDB" id="PlasmoDB:PKNH_1100900"/>
<comment type="caution">
    <text evidence="3">The sequence shown here is derived from an EMBL/GenBank/DDBJ whole genome shotgun (WGS) entry which is preliminary data.</text>
</comment>
<evidence type="ECO:0000256" key="1">
    <source>
        <dbReference type="SAM" id="MobiDB-lite"/>
    </source>
</evidence>
<evidence type="ECO:0000256" key="2">
    <source>
        <dbReference type="SAM" id="Phobius"/>
    </source>
</evidence>
<keyword evidence="2" id="KW-0812">Transmembrane</keyword>
<feature type="region of interest" description="Disordered" evidence="1">
    <location>
        <begin position="1"/>
        <end position="38"/>
    </location>
</feature>
<dbReference type="AlphaFoldDB" id="A0A1Y3DMB6"/>
<sequence length="202" mass="22292">MEDSSMSSLDLSCSEKTKQVDDIIPVPEEETSSSLGSIPSLIKDADNYVRGIFSGFKSTSTDDECSTTAEKDDDEEDEEEEEKEPLLDSLKNSFKNLFDKRGIALLALIFLLGCLIYMYKNGHLANIAKMLPMSYLTGESHEHHDHHEHGHEGCTCKNKGEKPANNDGPAGECPCQRAKRLAEEAAKQKADELINGGHIFEA</sequence>
<keyword evidence="2" id="KW-0472">Membrane</keyword>
<evidence type="ECO:0000313" key="4">
    <source>
        <dbReference type="Proteomes" id="UP000195012"/>
    </source>
</evidence>
<feature type="transmembrane region" description="Helical" evidence="2">
    <location>
        <begin position="102"/>
        <end position="119"/>
    </location>
</feature>
<feature type="compositionally biased region" description="Low complexity" evidence="1">
    <location>
        <begin position="1"/>
        <end position="12"/>
    </location>
</feature>
<name>A0A1Y3DMB6_PLAKN</name>
<organism evidence="3 4">
    <name type="scientific">Plasmodium knowlesi</name>
    <dbReference type="NCBI Taxonomy" id="5850"/>
    <lineage>
        <taxon>Eukaryota</taxon>
        <taxon>Sar</taxon>
        <taxon>Alveolata</taxon>
        <taxon>Apicomplexa</taxon>
        <taxon>Aconoidasida</taxon>
        <taxon>Haemosporida</taxon>
        <taxon>Plasmodiidae</taxon>
        <taxon>Plasmodium</taxon>
        <taxon>Plasmodium (Plasmodium)</taxon>
    </lineage>
</organism>
<gene>
    <name evidence="3" type="ORF">PKNOH_S130167000</name>
</gene>
<keyword evidence="2" id="KW-1133">Transmembrane helix</keyword>
<reference evidence="3 4" key="1">
    <citation type="submission" date="2017-05" db="EMBL/GenBank/DDBJ databases">
        <title>PacBio assembly of a Plasmodium knowlesi genome sequence with Hi-C correction and manual annotation of the SICAvar gene family.</title>
        <authorList>
            <person name="Lapp S.A."/>
            <person name="Geraldo J.A."/>
            <person name="Chien J.-T."/>
            <person name="Ay F."/>
            <person name="Pakala S.B."/>
            <person name="Batugedara G."/>
            <person name="Humphrey J.C."/>
            <person name="Debarry J.D."/>
            <person name="Le Roch K.G."/>
            <person name="Galinski M.R."/>
            <person name="Kissinger J.C."/>
        </authorList>
    </citation>
    <scope>NUCLEOTIDE SEQUENCE [LARGE SCALE GENOMIC DNA]</scope>
    <source>
        <strain evidence="4">Malayan Strain Pk1 (A+)</strain>
    </source>
</reference>